<gene>
    <name evidence="1" type="ORF">FMOSSE_LOCUS12696</name>
</gene>
<evidence type="ECO:0000313" key="2">
    <source>
        <dbReference type="Proteomes" id="UP000789375"/>
    </source>
</evidence>
<keyword evidence="2" id="KW-1185">Reference proteome</keyword>
<comment type="caution">
    <text evidence="1">The sequence shown here is derived from an EMBL/GenBank/DDBJ whole genome shotgun (WGS) entry which is preliminary data.</text>
</comment>
<accession>A0A9N9EIW7</accession>
<dbReference type="AlphaFoldDB" id="A0A9N9EIW7"/>
<sequence>MSDLKRLLCKFRSNYQDQKITTRYVESTKNSLPSKVYCGRHAACKYPPPSSIWIMKRVKMEKIRITS</sequence>
<reference evidence="1" key="1">
    <citation type="submission" date="2021-06" db="EMBL/GenBank/DDBJ databases">
        <authorList>
            <person name="Kallberg Y."/>
            <person name="Tangrot J."/>
            <person name="Rosling A."/>
        </authorList>
    </citation>
    <scope>NUCLEOTIDE SEQUENCE</scope>
    <source>
        <strain evidence="1">87-6 pot B 2015</strain>
    </source>
</reference>
<evidence type="ECO:0000313" key="1">
    <source>
        <dbReference type="EMBL" id="CAG8677005.1"/>
    </source>
</evidence>
<name>A0A9N9EIW7_FUNMO</name>
<dbReference type="EMBL" id="CAJVPP010006343">
    <property type="protein sequence ID" value="CAG8677005.1"/>
    <property type="molecule type" value="Genomic_DNA"/>
</dbReference>
<dbReference type="Proteomes" id="UP000789375">
    <property type="component" value="Unassembled WGS sequence"/>
</dbReference>
<organism evidence="1 2">
    <name type="scientific">Funneliformis mosseae</name>
    <name type="common">Endomycorrhizal fungus</name>
    <name type="synonym">Glomus mosseae</name>
    <dbReference type="NCBI Taxonomy" id="27381"/>
    <lineage>
        <taxon>Eukaryota</taxon>
        <taxon>Fungi</taxon>
        <taxon>Fungi incertae sedis</taxon>
        <taxon>Mucoromycota</taxon>
        <taxon>Glomeromycotina</taxon>
        <taxon>Glomeromycetes</taxon>
        <taxon>Glomerales</taxon>
        <taxon>Glomeraceae</taxon>
        <taxon>Funneliformis</taxon>
    </lineage>
</organism>
<proteinExistence type="predicted"/>
<protein>
    <submittedName>
        <fullName evidence="1">5948_t:CDS:1</fullName>
    </submittedName>
</protein>